<reference evidence="3 4" key="1">
    <citation type="journal article" date="2014" name="Genome Announc.">
        <title>Draft Genome Sequences of Two Isolates of the Roseobacter Group, Sulfitobacter sp. Strains 3SOLIMAR09 and 1FIGIMAR09, from Harbors of Mallorca Island (Mediterranean Sea).</title>
        <authorList>
            <person name="Mas-Llado M."/>
            <person name="Pina-Villalonga J.M."/>
            <person name="Brunet-Galmes I."/>
            <person name="Nogales B."/>
            <person name="Bosch R."/>
        </authorList>
    </citation>
    <scope>NUCLEOTIDE SEQUENCE [LARGE SCALE GENOMIC DNA]</scope>
    <source>
        <strain evidence="3 4">1FIGIMAR09</strain>
    </source>
</reference>
<keyword evidence="2" id="KW-0732">Signal</keyword>
<evidence type="ECO:0000313" key="3">
    <source>
        <dbReference type="EMBL" id="KAJ02888.1"/>
    </source>
</evidence>
<feature type="chain" id="PRO_5001606345" evidence="2">
    <location>
        <begin position="23"/>
        <end position="98"/>
    </location>
</feature>
<dbReference type="RefSeq" id="WP_037908757.1">
    <property type="nucleotide sequence ID" value="NZ_JEMU01000009.1"/>
</dbReference>
<evidence type="ECO:0000256" key="1">
    <source>
        <dbReference type="SAM" id="MobiDB-lite"/>
    </source>
</evidence>
<gene>
    <name evidence="3" type="ORF">PM02_12235</name>
</gene>
<dbReference type="EMBL" id="JEMU01000009">
    <property type="protein sequence ID" value="KAJ02888.1"/>
    <property type="molecule type" value="Genomic_DNA"/>
</dbReference>
<protein>
    <submittedName>
        <fullName evidence="3">Uncharacterized protein</fullName>
    </submittedName>
</protein>
<sequence length="98" mass="10302">MTLSKIALTTATAALIGSAAYADKSTRYYDMRADTSQSASVAPNAASQDQRVVRGETIPGNTAGEENIVTYSSRNAPFNPGYQNTYSAGGVGPYNDSR</sequence>
<comment type="caution">
    <text evidence="3">The sequence shown here is derived from an EMBL/GenBank/DDBJ whole genome shotgun (WGS) entry which is preliminary data.</text>
</comment>
<accession>A0A061STA4</accession>
<feature type="compositionally biased region" description="Polar residues" evidence="1">
    <location>
        <begin position="72"/>
        <end position="87"/>
    </location>
</feature>
<dbReference type="AlphaFoldDB" id="A0A061STA4"/>
<evidence type="ECO:0000256" key="2">
    <source>
        <dbReference type="SAM" id="SignalP"/>
    </source>
</evidence>
<keyword evidence="4" id="KW-1185">Reference proteome</keyword>
<name>A0A061STA4_9RHOB</name>
<dbReference type="Proteomes" id="UP000027337">
    <property type="component" value="Unassembled WGS sequence"/>
</dbReference>
<feature type="region of interest" description="Disordered" evidence="1">
    <location>
        <begin position="72"/>
        <end position="98"/>
    </location>
</feature>
<evidence type="ECO:0000313" key="4">
    <source>
        <dbReference type="Proteomes" id="UP000027337"/>
    </source>
</evidence>
<feature type="signal peptide" evidence="2">
    <location>
        <begin position="1"/>
        <end position="22"/>
    </location>
</feature>
<proteinExistence type="predicted"/>
<organism evidence="3 4">
    <name type="scientific">Sulfitobacter mediterraneus</name>
    <dbReference type="NCBI Taxonomy" id="83219"/>
    <lineage>
        <taxon>Bacteria</taxon>
        <taxon>Pseudomonadati</taxon>
        <taxon>Pseudomonadota</taxon>
        <taxon>Alphaproteobacteria</taxon>
        <taxon>Rhodobacterales</taxon>
        <taxon>Roseobacteraceae</taxon>
        <taxon>Sulfitobacter</taxon>
    </lineage>
</organism>